<reference evidence="5 6" key="1">
    <citation type="submission" date="2023-07" db="EMBL/GenBank/DDBJ databases">
        <title>Genomic Encyclopedia of Type Strains, Phase IV (KMG-IV): sequencing the most valuable type-strain genomes for metagenomic binning, comparative biology and taxonomic classification.</title>
        <authorList>
            <person name="Goeker M."/>
        </authorList>
    </citation>
    <scope>NUCLEOTIDE SEQUENCE [LARGE SCALE GENOMIC DNA]</scope>
    <source>
        <strain evidence="5 6">DSM 19598</strain>
    </source>
</reference>
<comment type="cofactor">
    <cofactor evidence="4">
        <name>Mg(2+)</name>
        <dbReference type="ChEBI" id="CHEBI:18420"/>
    </cofactor>
</comment>
<keyword evidence="4" id="KW-0479">Metal-binding</keyword>
<dbReference type="PANTHER" id="PTHR23407">
    <property type="entry name" value="ATPASE INHIBITOR/5-FORMYLTETRAHYDROFOLATE CYCLO-LIGASE"/>
    <property type="match status" value="1"/>
</dbReference>
<proteinExistence type="inferred from homology"/>
<evidence type="ECO:0000256" key="2">
    <source>
        <dbReference type="ARBA" id="ARBA00022741"/>
    </source>
</evidence>
<accession>A0ABU0FUR1</accession>
<dbReference type="PANTHER" id="PTHR23407:SF1">
    <property type="entry name" value="5-FORMYLTETRAHYDROFOLATE CYCLO-LIGASE"/>
    <property type="match status" value="1"/>
</dbReference>
<comment type="similarity">
    <text evidence="1 4">Belongs to the 5-formyltetrahydrofolate cyclo-ligase family.</text>
</comment>
<sequence length="189" mass="21492">MDAKKNLRKSIMEKLLELKRPEYEDQSYQIAQQLFQSKEWLSANTVAITVSKPPEVDTFQIIRKGWEQDKRIVVPKCEPEARGLDFREVKRFSQLETVFYGLLEPIVAETASVGREEIDLVVVPGLAFSSSGYRLGFGGGYYDRFLYNYQGMTVSLAFTEQLVAEVPVENHDIPVQKIIHSKGVLTIGD</sequence>
<dbReference type="EC" id="6.3.3.2" evidence="4"/>
<dbReference type="SUPFAM" id="SSF100950">
    <property type="entry name" value="NagB/RpiA/CoA transferase-like"/>
    <property type="match status" value="1"/>
</dbReference>
<keyword evidence="5" id="KW-0436">Ligase</keyword>
<evidence type="ECO:0000313" key="5">
    <source>
        <dbReference type="EMBL" id="MDQ0413656.1"/>
    </source>
</evidence>
<keyword evidence="6" id="KW-1185">Reference proteome</keyword>
<dbReference type="PIRSF" id="PIRSF006806">
    <property type="entry name" value="FTHF_cligase"/>
    <property type="match status" value="1"/>
</dbReference>
<comment type="catalytic activity">
    <reaction evidence="4">
        <text>(6S)-5-formyl-5,6,7,8-tetrahydrofolate + ATP = (6R)-5,10-methenyltetrahydrofolate + ADP + phosphate</text>
        <dbReference type="Rhea" id="RHEA:10488"/>
        <dbReference type="ChEBI" id="CHEBI:30616"/>
        <dbReference type="ChEBI" id="CHEBI:43474"/>
        <dbReference type="ChEBI" id="CHEBI:57455"/>
        <dbReference type="ChEBI" id="CHEBI:57457"/>
        <dbReference type="ChEBI" id="CHEBI:456216"/>
        <dbReference type="EC" id="6.3.3.2"/>
    </reaction>
</comment>
<dbReference type="Proteomes" id="UP001242313">
    <property type="component" value="Unassembled WGS sequence"/>
</dbReference>
<protein>
    <recommendedName>
        <fullName evidence="4">5-formyltetrahydrofolate cyclo-ligase</fullName>
        <ecNumber evidence="4">6.3.3.2</ecNumber>
    </recommendedName>
</protein>
<dbReference type="InterPro" id="IPR037171">
    <property type="entry name" value="NagB/RpiA_transferase-like"/>
</dbReference>
<dbReference type="Gene3D" id="3.40.50.10420">
    <property type="entry name" value="NagB/RpiA/CoA transferase-like"/>
    <property type="match status" value="1"/>
</dbReference>
<evidence type="ECO:0000256" key="4">
    <source>
        <dbReference type="RuleBase" id="RU361279"/>
    </source>
</evidence>
<evidence type="ECO:0000313" key="6">
    <source>
        <dbReference type="Proteomes" id="UP001242313"/>
    </source>
</evidence>
<dbReference type="InterPro" id="IPR002698">
    <property type="entry name" value="FTHF_cligase"/>
</dbReference>
<dbReference type="EMBL" id="JAUSUN010000009">
    <property type="protein sequence ID" value="MDQ0413656.1"/>
    <property type="molecule type" value="Genomic_DNA"/>
</dbReference>
<dbReference type="NCBIfam" id="TIGR02727">
    <property type="entry name" value="MTHFS_bact"/>
    <property type="match status" value="1"/>
</dbReference>
<dbReference type="RefSeq" id="WP_307191745.1">
    <property type="nucleotide sequence ID" value="NZ_JAUSUN010000009.1"/>
</dbReference>
<dbReference type="GO" id="GO:0030272">
    <property type="term" value="F:5-formyltetrahydrofolate cyclo-ligase activity"/>
    <property type="evidence" value="ECO:0007669"/>
    <property type="project" value="UniProtKB-EC"/>
</dbReference>
<dbReference type="Pfam" id="PF01812">
    <property type="entry name" value="5-FTHF_cyc-lig"/>
    <property type="match status" value="1"/>
</dbReference>
<name>A0ABU0FUR1_9BACI</name>
<keyword evidence="4" id="KW-0460">Magnesium</keyword>
<comment type="caution">
    <text evidence="5">The sequence shown here is derived from an EMBL/GenBank/DDBJ whole genome shotgun (WGS) entry which is preliminary data.</text>
</comment>
<evidence type="ECO:0000256" key="3">
    <source>
        <dbReference type="ARBA" id="ARBA00022840"/>
    </source>
</evidence>
<dbReference type="InterPro" id="IPR024185">
    <property type="entry name" value="FTHF_cligase-like_sf"/>
</dbReference>
<evidence type="ECO:0000256" key="1">
    <source>
        <dbReference type="ARBA" id="ARBA00010638"/>
    </source>
</evidence>
<keyword evidence="3 4" id="KW-0067">ATP-binding</keyword>
<keyword evidence="2 4" id="KW-0547">Nucleotide-binding</keyword>
<organism evidence="5 6">
    <name type="scientific">Mesobacillus stamsii</name>
    <dbReference type="NCBI Taxonomy" id="225347"/>
    <lineage>
        <taxon>Bacteria</taxon>
        <taxon>Bacillati</taxon>
        <taxon>Bacillota</taxon>
        <taxon>Bacilli</taxon>
        <taxon>Bacillales</taxon>
        <taxon>Bacillaceae</taxon>
        <taxon>Mesobacillus</taxon>
    </lineage>
</organism>
<gene>
    <name evidence="5" type="ORF">J2S25_001861</name>
</gene>